<dbReference type="InterPro" id="IPR007770">
    <property type="entry name" value="DMP"/>
</dbReference>
<comment type="subcellular location">
    <subcellularLocation>
        <location evidence="1">Membrane</location>
        <topology evidence="1">Multi-pass membrane protein</topology>
    </subcellularLocation>
</comment>
<dbReference type="EMBL" id="PGGS01000124">
    <property type="protein sequence ID" value="PNH08555.1"/>
    <property type="molecule type" value="Genomic_DNA"/>
</dbReference>
<dbReference type="Pfam" id="PF05078">
    <property type="entry name" value="DUF679"/>
    <property type="match status" value="1"/>
</dbReference>
<dbReference type="AlphaFoldDB" id="A0A2J8A7S4"/>
<dbReference type="Proteomes" id="UP000236333">
    <property type="component" value="Unassembled WGS sequence"/>
</dbReference>
<sequence>MDAVTRVSYYFPTHTLTVFQILGNLVINDSSYCQDQERSLVIAMLVLFALACFFASFTDTYSASNGQSYWVLIMPFYGPLCFSLPTDDDKDKVYDMYFLKIRDYVHATLSTAAFVLIMLFTNPICMCIFPSGLKDGTSRFDAAIVRTVPIVVALLIGMIMICLGPPRQMLGFQNVPETCPKEERPMSANPMYAGSQADYPPTIAEGDEGDYESGPNVGPPMAKSMGGGHDGPVGLSVSKSMGGGGPRSVGGTPSMGGGPRESYQSEFRQSQAPRNSQRSFGPGAAKGVEYGLGPGEGGYSGGGGVGGGYRQEG</sequence>
<name>A0A2J8A7S4_9CHLO</name>
<evidence type="ECO:0000313" key="8">
    <source>
        <dbReference type="EMBL" id="PNH08555.1"/>
    </source>
</evidence>
<evidence type="ECO:0000313" key="9">
    <source>
        <dbReference type="Proteomes" id="UP000236333"/>
    </source>
</evidence>
<dbReference type="GO" id="GO:0005737">
    <property type="term" value="C:cytoplasm"/>
    <property type="evidence" value="ECO:0007669"/>
    <property type="project" value="UniProtKB-ARBA"/>
</dbReference>
<keyword evidence="5 7" id="KW-0472">Membrane</keyword>
<feature type="compositionally biased region" description="Gly residues" evidence="6">
    <location>
        <begin position="241"/>
        <end position="259"/>
    </location>
</feature>
<proteinExistence type="inferred from homology"/>
<dbReference type="PANTHER" id="PTHR31621:SF37">
    <property type="entry name" value="OS01G0882400 PROTEIN"/>
    <property type="match status" value="1"/>
</dbReference>
<comment type="similarity">
    <text evidence="2">Belongs to the plant DMP1 protein family.</text>
</comment>
<feature type="transmembrane region" description="Helical" evidence="7">
    <location>
        <begin position="39"/>
        <end position="57"/>
    </location>
</feature>
<dbReference type="GO" id="GO:0016020">
    <property type="term" value="C:membrane"/>
    <property type="evidence" value="ECO:0007669"/>
    <property type="project" value="UniProtKB-SubCell"/>
</dbReference>
<accession>A0A2J8A7S4</accession>
<gene>
    <name evidence="8" type="ORF">TSOC_004880</name>
</gene>
<protein>
    <submittedName>
        <fullName evidence="8">Uncharacterized protein</fullName>
    </submittedName>
</protein>
<feature type="compositionally biased region" description="Gly residues" evidence="6">
    <location>
        <begin position="290"/>
        <end position="313"/>
    </location>
</feature>
<evidence type="ECO:0000256" key="4">
    <source>
        <dbReference type="ARBA" id="ARBA00022989"/>
    </source>
</evidence>
<comment type="caution">
    <text evidence="8">The sequence shown here is derived from an EMBL/GenBank/DDBJ whole genome shotgun (WGS) entry which is preliminary data.</text>
</comment>
<keyword evidence="4 7" id="KW-1133">Transmembrane helix</keyword>
<feature type="region of interest" description="Disordered" evidence="6">
    <location>
        <begin position="185"/>
        <end position="313"/>
    </location>
</feature>
<evidence type="ECO:0000256" key="6">
    <source>
        <dbReference type="SAM" id="MobiDB-lite"/>
    </source>
</evidence>
<evidence type="ECO:0000256" key="3">
    <source>
        <dbReference type="ARBA" id="ARBA00022692"/>
    </source>
</evidence>
<evidence type="ECO:0000256" key="7">
    <source>
        <dbReference type="SAM" id="Phobius"/>
    </source>
</evidence>
<reference evidence="8 9" key="1">
    <citation type="journal article" date="2017" name="Mol. Biol. Evol.">
        <title>The 4-celled Tetrabaena socialis nuclear genome reveals the essential components for genetic control of cell number at the origin of multicellularity in the volvocine lineage.</title>
        <authorList>
            <person name="Featherston J."/>
            <person name="Arakaki Y."/>
            <person name="Hanschen E.R."/>
            <person name="Ferris P.J."/>
            <person name="Michod R.E."/>
            <person name="Olson B.J.S.C."/>
            <person name="Nozaki H."/>
            <person name="Durand P.M."/>
        </authorList>
    </citation>
    <scope>NUCLEOTIDE SEQUENCE [LARGE SCALE GENOMIC DNA]</scope>
    <source>
        <strain evidence="8 9">NIES-571</strain>
    </source>
</reference>
<evidence type="ECO:0000256" key="5">
    <source>
        <dbReference type="ARBA" id="ARBA00023136"/>
    </source>
</evidence>
<keyword evidence="3 7" id="KW-0812">Transmembrane</keyword>
<organism evidence="8 9">
    <name type="scientific">Tetrabaena socialis</name>
    <dbReference type="NCBI Taxonomy" id="47790"/>
    <lineage>
        <taxon>Eukaryota</taxon>
        <taxon>Viridiplantae</taxon>
        <taxon>Chlorophyta</taxon>
        <taxon>core chlorophytes</taxon>
        <taxon>Chlorophyceae</taxon>
        <taxon>CS clade</taxon>
        <taxon>Chlamydomonadales</taxon>
        <taxon>Tetrabaenaceae</taxon>
        <taxon>Tetrabaena</taxon>
    </lineage>
</organism>
<feature type="transmembrane region" description="Helical" evidence="7">
    <location>
        <begin position="69"/>
        <end position="86"/>
    </location>
</feature>
<evidence type="ECO:0000256" key="1">
    <source>
        <dbReference type="ARBA" id="ARBA00004141"/>
    </source>
</evidence>
<evidence type="ECO:0000256" key="2">
    <source>
        <dbReference type="ARBA" id="ARBA00008707"/>
    </source>
</evidence>
<feature type="transmembrane region" description="Helical" evidence="7">
    <location>
        <begin position="107"/>
        <end position="131"/>
    </location>
</feature>
<feature type="transmembrane region" description="Helical" evidence="7">
    <location>
        <begin position="6"/>
        <end position="27"/>
    </location>
</feature>
<feature type="transmembrane region" description="Helical" evidence="7">
    <location>
        <begin position="143"/>
        <end position="163"/>
    </location>
</feature>
<dbReference type="GO" id="GO:0010256">
    <property type="term" value="P:endomembrane system organization"/>
    <property type="evidence" value="ECO:0007669"/>
    <property type="project" value="TreeGrafter"/>
</dbReference>
<keyword evidence="9" id="KW-1185">Reference proteome</keyword>
<feature type="compositionally biased region" description="Polar residues" evidence="6">
    <location>
        <begin position="262"/>
        <end position="279"/>
    </location>
</feature>
<dbReference type="OrthoDB" id="525686at2759"/>
<dbReference type="PANTHER" id="PTHR31621">
    <property type="entry name" value="PROTEIN DMP3"/>
    <property type="match status" value="1"/>
</dbReference>